<evidence type="ECO:0000313" key="1">
    <source>
        <dbReference type="EMBL" id="EWM20677.1"/>
    </source>
</evidence>
<keyword evidence="2" id="KW-1185">Reference proteome</keyword>
<proteinExistence type="predicted"/>
<evidence type="ECO:0000313" key="2">
    <source>
        <dbReference type="Proteomes" id="UP000019335"/>
    </source>
</evidence>
<accession>W7T1Q6</accession>
<dbReference type="OrthoDB" id="10675945at2759"/>
<organism evidence="1 2">
    <name type="scientific">Nannochloropsis gaditana</name>
    <dbReference type="NCBI Taxonomy" id="72520"/>
    <lineage>
        <taxon>Eukaryota</taxon>
        <taxon>Sar</taxon>
        <taxon>Stramenopiles</taxon>
        <taxon>Ochrophyta</taxon>
        <taxon>Eustigmatophyceae</taxon>
        <taxon>Eustigmatales</taxon>
        <taxon>Monodopsidaceae</taxon>
        <taxon>Nannochloropsis</taxon>
    </lineage>
</organism>
<gene>
    <name evidence="1" type="ORF">Naga_100760g2</name>
</gene>
<reference evidence="1 2" key="1">
    <citation type="journal article" date="2014" name="Mol. Plant">
        <title>Chromosome Scale Genome Assembly and Transcriptome Profiling of Nannochloropsis gaditana in Nitrogen Depletion.</title>
        <authorList>
            <person name="Corteggiani Carpinelli E."/>
            <person name="Telatin A."/>
            <person name="Vitulo N."/>
            <person name="Forcato C."/>
            <person name="D'Angelo M."/>
            <person name="Schiavon R."/>
            <person name="Vezzi A."/>
            <person name="Giacometti G.M."/>
            <person name="Morosinotto T."/>
            <person name="Valle G."/>
        </authorList>
    </citation>
    <scope>NUCLEOTIDE SEQUENCE [LARGE SCALE GENOMIC DNA]</scope>
    <source>
        <strain evidence="1 2">B-31</strain>
    </source>
</reference>
<dbReference type="AlphaFoldDB" id="W7T1Q6"/>
<comment type="caution">
    <text evidence="1">The sequence shown here is derived from an EMBL/GenBank/DDBJ whole genome shotgun (WGS) entry which is preliminary data.</text>
</comment>
<sequence>MSTGKNSPATKEEKITVSAAEMHGSFQSKLTATASPFIQRESQQSNMQSLGDSDLKRMVETAVRNRDVALLAAHCKMLSGRPGLASLQKNIQVHLERLQAEDLGIPLSSDIRGRAAKDEEPPRQLSNSLEGFPNCFLSSSVNLPASGIGQTDTPHSVALTLVPEVLEYLNAKNNDKSRLQDILQKSGCRM</sequence>
<protein>
    <submittedName>
        <fullName evidence="1">Uncharacterized protein</fullName>
    </submittedName>
</protein>
<name>W7T1Q6_9STRA</name>
<dbReference type="Proteomes" id="UP000019335">
    <property type="component" value="Unassembled WGS sequence"/>
</dbReference>
<dbReference type="EMBL" id="AZIL01002882">
    <property type="protein sequence ID" value="EWM20677.1"/>
    <property type="molecule type" value="Genomic_DNA"/>
</dbReference>